<dbReference type="PROSITE" id="PS00523">
    <property type="entry name" value="SULFATASE_1"/>
    <property type="match status" value="1"/>
</dbReference>
<keyword evidence="3" id="KW-0378">Hydrolase</keyword>
<evidence type="ECO:0000256" key="5">
    <source>
        <dbReference type="PIRSR" id="PIRSR036666-50"/>
    </source>
</evidence>
<organism evidence="9 10">
    <name type="scientific">Actinoplanes teichomyceticus</name>
    <dbReference type="NCBI Taxonomy" id="1867"/>
    <lineage>
        <taxon>Bacteria</taxon>
        <taxon>Bacillati</taxon>
        <taxon>Actinomycetota</taxon>
        <taxon>Actinomycetes</taxon>
        <taxon>Micromonosporales</taxon>
        <taxon>Micromonosporaceae</taxon>
        <taxon>Actinoplanes</taxon>
    </lineage>
</organism>
<keyword evidence="10" id="KW-1185">Reference proteome</keyword>
<dbReference type="SUPFAM" id="SSF53649">
    <property type="entry name" value="Alkaline phosphatase-like"/>
    <property type="match status" value="1"/>
</dbReference>
<dbReference type="PANTHER" id="PTHR43108:SF8">
    <property type="entry name" value="SD21168P"/>
    <property type="match status" value="1"/>
</dbReference>
<keyword evidence="2 7" id="KW-0732">Signal</keyword>
<dbReference type="InterPro" id="IPR024607">
    <property type="entry name" value="Sulfatase_CS"/>
</dbReference>
<evidence type="ECO:0000256" key="7">
    <source>
        <dbReference type="SAM" id="SignalP"/>
    </source>
</evidence>
<sequence>MPAQPRHLLSRLAVATTLLVTTGCAAAEPPSAVPATASSSAVAPPRAATSPPGTVPPGAAGSPGRLPESARARPNIVFVLADDLSDDLLPYMPNVLALRRDGTSFANYTVTDSLCCPSRASILTGRYPHNTGIVKNNGSDGGFRLFHSRGQERSTFATDLKAAGYRTAFYGKYMNEYFPRGTFGGRRPYVPPGWDDWAAGGDAYGGFDYELNENGTVRRYGSRPQDYLTDVLSGKAQDFITASAAAGKPFLVEVSTYTPHLPYTPAPRDAQSFAGLTAPRSSAYDAVPVDAPPWLAGHPPLPAWLHRHIDDSFRKRVQSVQAIDLMVGRLRETLARVGAARDTLVIFSSDNGYHMGEHRLNPGKMTAYESDIRVPLIVAGPGVRAGAVVDAPVENIDLRPTFADLAGLRASAVVDGRSVEPLLGGVVPAGWRTAALIEHSDPATDPLDPDYNRDSENVPPSYDALRTPAFTYVEYVDGSREYYDHRSDPDQMLNLAPGLDPERRTELHEALHALNTCTGAASCHAAGRTLD</sequence>
<dbReference type="CDD" id="cd16147">
    <property type="entry name" value="G6S"/>
    <property type="match status" value="1"/>
</dbReference>
<name>A0A561VKR0_ACTTI</name>
<evidence type="ECO:0000256" key="2">
    <source>
        <dbReference type="ARBA" id="ARBA00022729"/>
    </source>
</evidence>
<dbReference type="InterPro" id="IPR017850">
    <property type="entry name" value="Alkaline_phosphatase_core_sf"/>
</dbReference>
<feature type="signal peptide" evidence="7">
    <location>
        <begin position="1"/>
        <end position="27"/>
    </location>
</feature>
<dbReference type="Proteomes" id="UP000320239">
    <property type="component" value="Unassembled WGS sequence"/>
</dbReference>
<comment type="similarity">
    <text evidence="1">Belongs to the sulfatase family.</text>
</comment>
<evidence type="ECO:0000259" key="8">
    <source>
        <dbReference type="Pfam" id="PF00884"/>
    </source>
</evidence>
<comment type="PTM">
    <text evidence="5">The conversion to 3-oxoalanine (also known as C-formylglycine, FGly), of a serine or cysteine residue in prokaryotes and of a cysteine residue in eukaryotes, is critical for catalytic activity.</text>
</comment>
<evidence type="ECO:0000256" key="1">
    <source>
        <dbReference type="ARBA" id="ARBA00008779"/>
    </source>
</evidence>
<comment type="caution">
    <text evidence="9">The sequence shown here is derived from an EMBL/GenBank/DDBJ whole genome shotgun (WGS) entry which is preliminary data.</text>
</comment>
<keyword evidence="4" id="KW-0325">Glycoprotein</keyword>
<dbReference type="InterPro" id="IPR012251">
    <property type="entry name" value="GlcNAc_6-SO4ase"/>
</dbReference>
<dbReference type="GO" id="GO:0030203">
    <property type="term" value="P:glycosaminoglycan metabolic process"/>
    <property type="evidence" value="ECO:0007669"/>
    <property type="project" value="InterPro"/>
</dbReference>
<proteinExistence type="inferred from homology"/>
<dbReference type="PANTHER" id="PTHR43108">
    <property type="entry name" value="N-ACETYLGLUCOSAMINE-6-SULFATASE FAMILY MEMBER"/>
    <property type="match status" value="1"/>
</dbReference>
<dbReference type="PIRSF" id="PIRSF036666">
    <property type="entry name" value="G6S"/>
    <property type="match status" value="1"/>
</dbReference>
<dbReference type="Gene3D" id="3.40.720.10">
    <property type="entry name" value="Alkaline Phosphatase, subunit A"/>
    <property type="match status" value="1"/>
</dbReference>
<reference evidence="9 10" key="1">
    <citation type="submission" date="2019-06" db="EMBL/GenBank/DDBJ databases">
        <title>Sequencing the genomes of 1000 actinobacteria strains.</title>
        <authorList>
            <person name="Klenk H.-P."/>
        </authorList>
    </citation>
    <scope>NUCLEOTIDE SEQUENCE [LARGE SCALE GENOMIC DNA]</scope>
    <source>
        <strain evidence="9 10">DSM 43866</strain>
    </source>
</reference>
<dbReference type="PROSITE" id="PS51257">
    <property type="entry name" value="PROKAR_LIPOPROTEIN"/>
    <property type="match status" value="1"/>
</dbReference>
<protein>
    <submittedName>
        <fullName evidence="9">Arylsulfatase A-like enzyme</fullName>
    </submittedName>
</protein>
<evidence type="ECO:0000313" key="9">
    <source>
        <dbReference type="EMBL" id="TWG12219.1"/>
    </source>
</evidence>
<dbReference type="GO" id="GO:0008449">
    <property type="term" value="F:N-acetylglucosamine-6-sulfatase activity"/>
    <property type="evidence" value="ECO:0007669"/>
    <property type="project" value="InterPro"/>
</dbReference>
<evidence type="ECO:0000313" key="10">
    <source>
        <dbReference type="Proteomes" id="UP000320239"/>
    </source>
</evidence>
<dbReference type="AlphaFoldDB" id="A0A561VKR0"/>
<feature type="compositionally biased region" description="Low complexity" evidence="6">
    <location>
        <begin position="29"/>
        <end position="52"/>
    </location>
</feature>
<dbReference type="EMBL" id="VIWY01000005">
    <property type="protein sequence ID" value="TWG12219.1"/>
    <property type="molecule type" value="Genomic_DNA"/>
</dbReference>
<feature type="modified residue" description="3-oxoalanine (Cys)" evidence="5">
    <location>
        <position position="115"/>
    </location>
</feature>
<evidence type="ECO:0000256" key="6">
    <source>
        <dbReference type="SAM" id="MobiDB-lite"/>
    </source>
</evidence>
<evidence type="ECO:0000256" key="3">
    <source>
        <dbReference type="ARBA" id="ARBA00022801"/>
    </source>
</evidence>
<accession>A0A561VKR0</accession>
<feature type="region of interest" description="Disordered" evidence="6">
    <location>
        <begin position="29"/>
        <end position="68"/>
    </location>
</feature>
<evidence type="ECO:0000256" key="4">
    <source>
        <dbReference type="ARBA" id="ARBA00023180"/>
    </source>
</evidence>
<dbReference type="OrthoDB" id="9777306at2"/>
<dbReference type="InterPro" id="IPR000917">
    <property type="entry name" value="Sulfatase_N"/>
</dbReference>
<feature type="domain" description="Sulfatase N-terminal" evidence="8">
    <location>
        <begin position="74"/>
        <end position="407"/>
    </location>
</feature>
<dbReference type="Pfam" id="PF00884">
    <property type="entry name" value="Sulfatase"/>
    <property type="match status" value="1"/>
</dbReference>
<gene>
    <name evidence="9" type="ORF">FHX34_10586</name>
</gene>
<dbReference type="RefSeq" id="WP_122979149.1">
    <property type="nucleotide sequence ID" value="NZ_BOMX01000099.1"/>
</dbReference>
<feature type="chain" id="PRO_5021769475" evidence="7">
    <location>
        <begin position="28"/>
        <end position="531"/>
    </location>
</feature>